<dbReference type="AlphaFoldDB" id="A0A0G1EP51"/>
<dbReference type="EMBL" id="LCFD01000024">
    <property type="protein sequence ID" value="KKS84796.1"/>
    <property type="molecule type" value="Genomic_DNA"/>
</dbReference>
<comment type="caution">
    <text evidence="2">The sequence shown here is derived from an EMBL/GenBank/DDBJ whole genome shotgun (WGS) entry which is preliminary data.</text>
</comment>
<dbReference type="GO" id="GO:0016740">
    <property type="term" value="F:transferase activity"/>
    <property type="evidence" value="ECO:0007669"/>
    <property type="project" value="UniProtKB-KW"/>
</dbReference>
<evidence type="ECO:0000313" key="3">
    <source>
        <dbReference type="Proteomes" id="UP000034050"/>
    </source>
</evidence>
<dbReference type="SUPFAM" id="SSF53448">
    <property type="entry name" value="Nucleotide-diphospho-sugar transferases"/>
    <property type="match status" value="1"/>
</dbReference>
<dbReference type="Pfam" id="PF00535">
    <property type="entry name" value="Glycos_transf_2"/>
    <property type="match status" value="1"/>
</dbReference>
<dbReference type="InterPro" id="IPR050256">
    <property type="entry name" value="Glycosyltransferase_2"/>
</dbReference>
<evidence type="ECO:0000313" key="2">
    <source>
        <dbReference type="EMBL" id="KKS84796.1"/>
    </source>
</evidence>
<reference evidence="2 3" key="1">
    <citation type="journal article" date="2015" name="Nature">
        <title>rRNA introns, odd ribosomes, and small enigmatic genomes across a large radiation of phyla.</title>
        <authorList>
            <person name="Brown C.T."/>
            <person name="Hug L.A."/>
            <person name="Thomas B.C."/>
            <person name="Sharon I."/>
            <person name="Castelle C.J."/>
            <person name="Singh A."/>
            <person name="Wilkins M.J."/>
            <person name="Williams K.H."/>
            <person name="Banfield J.F."/>
        </authorList>
    </citation>
    <scope>NUCLEOTIDE SEQUENCE [LARGE SCALE GENOMIC DNA]</scope>
</reference>
<dbReference type="Proteomes" id="UP000034050">
    <property type="component" value="Unassembled WGS sequence"/>
</dbReference>
<dbReference type="CDD" id="cd04179">
    <property type="entry name" value="DPM_DPG-synthase_like"/>
    <property type="match status" value="1"/>
</dbReference>
<gene>
    <name evidence="2" type="ORF">UV61_C0024G0010</name>
</gene>
<dbReference type="InterPro" id="IPR029044">
    <property type="entry name" value="Nucleotide-diphossugar_trans"/>
</dbReference>
<dbReference type="STRING" id="1618446.UV61_C0024G0010"/>
<dbReference type="InterPro" id="IPR001173">
    <property type="entry name" value="Glyco_trans_2-like"/>
</dbReference>
<keyword evidence="2" id="KW-0808">Transferase</keyword>
<name>A0A0G1EP51_9BACT</name>
<accession>A0A0G1EP51</accession>
<protein>
    <submittedName>
        <fullName evidence="2">Glycosyl transferase family 2</fullName>
    </submittedName>
</protein>
<feature type="domain" description="Glycosyltransferase 2-like" evidence="1">
    <location>
        <begin position="9"/>
        <end position="127"/>
    </location>
</feature>
<dbReference type="PANTHER" id="PTHR48090:SF7">
    <property type="entry name" value="RFBJ PROTEIN"/>
    <property type="match status" value="1"/>
</dbReference>
<dbReference type="Gene3D" id="3.90.550.10">
    <property type="entry name" value="Spore Coat Polysaccharide Biosynthesis Protein SpsA, Chain A"/>
    <property type="match status" value="1"/>
</dbReference>
<proteinExistence type="predicted"/>
<organism evidence="2 3">
    <name type="scientific">Candidatus Gottesmanbacteria bacterium GW2011_GWB1_43_11</name>
    <dbReference type="NCBI Taxonomy" id="1618446"/>
    <lineage>
        <taxon>Bacteria</taxon>
        <taxon>Candidatus Gottesmaniibacteriota</taxon>
    </lineage>
</organism>
<evidence type="ECO:0000259" key="1">
    <source>
        <dbReference type="Pfam" id="PF00535"/>
    </source>
</evidence>
<dbReference type="PANTHER" id="PTHR48090">
    <property type="entry name" value="UNDECAPRENYL-PHOSPHATE 4-DEOXY-4-FORMAMIDO-L-ARABINOSE TRANSFERASE-RELATED"/>
    <property type="match status" value="1"/>
</dbReference>
<sequence length="227" mass="25170">MKKFQLPISIVIPTKNEGAGLEKIIRSVKKYGSEIIVVDGHSLDATQQIAKREKVKYLLDHGLGRGDAVRLGIAAATNETVVLFDADGSHEATDIPRFAAPIMDGQADVVIGSRRTGGSFDLNMNFAGILRSAGADFLAYLVNRRFHTQLSDILYSFRAVKRSTALKMHLTADDFAIEQELVAKCLKQGHKLLEIPSREKARGWGKSKLQTITGIKFIWLLFKELYL</sequence>